<evidence type="ECO:0000256" key="1">
    <source>
        <dbReference type="SAM" id="MobiDB-lite"/>
    </source>
</evidence>
<dbReference type="Proteomes" id="UP000515153">
    <property type="component" value="Unplaced"/>
</dbReference>
<evidence type="ECO:0000313" key="3">
    <source>
        <dbReference type="Proteomes" id="UP000515153"/>
    </source>
</evidence>
<keyword evidence="2" id="KW-0732">Signal</keyword>
<name>A0A6P8ATA2_PYRGI</name>
<feature type="region of interest" description="Disordered" evidence="1">
    <location>
        <begin position="118"/>
        <end position="139"/>
    </location>
</feature>
<proteinExistence type="predicted"/>
<protein>
    <submittedName>
        <fullName evidence="4">Uncharacterized protein</fullName>
    </submittedName>
</protein>
<evidence type="ECO:0000256" key="2">
    <source>
        <dbReference type="SAM" id="SignalP"/>
    </source>
</evidence>
<dbReference type="GeneID" id="41964528"/>
<feature type="compositionally biased region" description="Acidic residues" evidence="1">
    <location>
        <begin position="127"/>
        <end position="139"/>
    </location>
</feature>
<organism evidence="3 4">
    <name type="scientific">Pyricularia grisea</name>
    <name type="common">Crabgrass-specific blast fungus</name>
    <name type="synonym">Magnaporthe grisea</name>
    <dbReference type="NCBI Taxonomy" id="148305"/>
    <lineage>
        <taxon>Eukaryota</taxon>
        <taxon>Fungi</taxon>
        <taxon>Dikarya</taxon>
        <taxon>Ascomycota</taxon>
        <taxon>Pezizomycotina</taxon>
        <taxon>Sordariomycetes</taxon>
        <taxon>Sordariomycetidae</taxon>
        <taxon>Magnaporthales</taxon>
        <taxon>Pyriculariaceae</taxon>
        <taxon>Pyricularia</taxon>
    </lineage>
</organism>
<evidence type="ECO:0000313" key="4">
    <source>
        <dbReference type="RefSeq" id="XP_030978146.1"/>
    </source>
</evidence>
<dbReference type="KEGG" id="pgri:PgNI_09638"/>
<sequence length="139" mass="14613">MKARTIIGIHRSRGAGSALVPLLIVGVLLLVGLPAAGDQVDLGRVPHLCLFVKLPKCNVEQEEHRADVLGDEGVDLEDGDKGVVAVEDDDDDGDEERVVGAVGLQEADVGEVRERDALGLDGGAEAEVGDEDGDPWWVA</sequence>
<dbReference type="RefSeq" id="XP_030978146.1">
    <property type="nucleotide sequence ID" value="XM_031129620.1"/>
</dbReference>
<reference evidence="4" key="3">
    <citation type="submission" date="2025-08" db="UniProtKB">
        <authorList>
            <consortium name="RefSeq"/>
        </authorList>
    </citation>
    <scope>IDENTIFICATION</scope>
    <source>
        <strain evidence="4">NI907</strain>
    </source>
</reference>
<feature type="chain" id="PRO_5028162882" evidence="2">
    <location>
        <begin position="38"/>
        <end position="139"/>
    </location>
</feature>
<gene>
    <name evidence="4" type="ORF">PgNI_09638</name>
</gene>
<dbReference type="AlphaFoldDB" id="A0A6P8ATA2"/>
<feature type="signal peptide" evidence="2">
    <location>
        <begin position="1"/>
        <end position="37"/>
    </location>
</feature>
<reference evidence="4" key="1">
    <citation type="journal article" date="2019" name="Mol. Biol. Evol.">
        <title>Blast fungal genomes show frequent chromosomal changes, gene gains and losses, and effector gene turnover.</title>
        <authorList>
            <person name="Gomez Luciano L.B."/>
            <person name="Jason Tsai I."/>
            <person name="Chuma I."/>
            <person name="Tosa Y."/>
            <person name="Chen Y.H."/>
            <person name="Li J.Y."/>
            <person name="Li M.Y."/>
            <person name="Jade Lu M.Y."/>
            <person name="Nakayashiki H."/>
            <person name="Li W.H."/>
        </authorList>
    </citation>
    <scope>NUCLEOTIDE SEQUENCE</scope>
    <source>
        <strain evidence="4">NI907</strain>
    </source>
</reference>
<keyword evidence="3" id="KW-1185">Reference proteome</keyword>
<accession>A0A6P8ATA2</accession>
<reference evidence="4" key="2">
    <citation type="submission" date="2019-10" db="EMBL/GenBank/DDBJ databases">
        <authorList>
            <consortium name="NCBI Genome Project"/>
        </authorList>
    </citation>
    <scope>NUCLEOTIDE SEQUENCE</scope>
    <source>
        <strain evidence="4">NI907</strain>
    </source>
</reference>